<dbReference type="InterPro" id="IPR005829">
    <property type="entry name" value="Sugar_transporter_CS"/>
</dbReference>
<dbReference type="PROSITE" id="PS00217">
    <property type="entry name" value="SUGAR_TRANSPORT_2"/>
    <property type="match status" value="1"/>
</dbReference>
<keyword evidence="6" id="KW-0762">Sugar transport</keyword>
<dbReference type="PROSITE" id="PS00289">
    <property type="entry name" value="PTX_1"/>
    <property type="match status" value="1"/>
</dbReference>
<evidence type="ECO:0000256" key="15">
    <source>
        <dbReference type="SAM" id="Phobius"/>
    </source>
</evidence>
<evidence type="ECO:0000256" key="12">
    <source>
        <dbReference type="ARBA" id="ARBA00023180"/>
    </source>
</evidence>
<dbReference type="EMBL" id="JAVHJS010000003">
    <property type="protein sequence ID" value="KAK2864510.1"/>
    <property type="molecule type" value="Genomic_DNA"/>
</dbReference>
<feature type="compositionally biased region" description="Low complexity" evidence="14">
    <location>
        <begin position="109"/>
        <end position="122"/>
    </location>
</feature>
<dbReference type="Gene3D" id="1.20.1250.20">
    <property type="entry name" value="MFS general substrate transporter like domains"/>
    <property type="match status" value="1"/>
</dbReference>
<dbReference type="PANTHER" id="PTHR23503:SF91">
    <property type="entry name" value="SOLUTE CARRIER FAMILY 2, FACILITATED GLUCOSE TRANSPORTER MEMBER 3 ISOFORM X1"/>
    <property type="match status" value="1"/>
</dbReference>
<dbReference type="AlphaFoldDB" id="A0AA88T9I2"/>
<dbReference type="GO" id="GO:0016323">
    <property type="term" value="C:basolateral plasma membrane"/>
    <property type="evidence" value="ECO:0007669"/>
    <property type="project" value="TreeGrafter"/>
</dbReference>
<feature type="transmembrane region" description="Helical" evidence="15">
    <location>
        <begin position="983"/>
        <end position="1008"/>
    </location>
</feature>
<dbReference type="Pfam" id="PF00083">
    <property type="entry name" value="Sugar_tr"/>
    <property type="match status" value="1"/>
</dbReference>
<comment type="caution">
    <text evidence="13">Lacks conserved residue(s) required for the propagation of feature annotation.</text>
</comment>
<comment type="caution">
    <text evidence="18">The sequence shown here is derived from an EMBL/GenBank/DDBJ whole genome shotgun (WGS) entry which is preliminary data.</text>
</comment>
<keyword evidence="7 15" id="KW-0812">Transmembrane</keyword>
<reference evidence="18" key="1">
    <citation type="submission" date="2023-08" db="EMBL/GenBank/DDBJ databases">
        <title>Pelteobagrus vachellii genome.</title>
        <authorList>
            <person name="Liu H."/>
        </authorList>
    </citation>
    <scope>NUCLEOTIDE SEQUENCE</scope>
    <source>
        <strain evidence="18">PRFRI_2022a</strain>
        <tissue evidence="18">Muscle</tissue>
    </source>
</reference>
<evidence type="ECO:0000256" key="4">
    <source>
        <dbReference type="ARBA" id="ARBA00022448"/>
    </source>
</evidence>
<feature type="domain" description="Major facilitator superfamily (MFS) profile" evidence="16">
    <location>
        <begin position="663"/>
        <end position="1103"/>
    </location>
</feature>
<evidence type="ECO:0000256" key="1">
    <source>
        <dbReference type="ARBA" id="ARBA00000618"/>
    </source>
</evidence>
<evidence type="ECO:0000256" key="3">
    <source>
        <dbReference type="ARBA" id="ARBA00007004"/>
    </source>
</evidence>
<keyword evidence="12" id="KW-0325">Glycoprotein</keyword>
<name>A0AA88T9I2_TACVA</name>
<feature type="transmembrane region" description="Helical" evidence="15">
    <location>
        <begin position="711"/>
        <end position="733"/>
    </location>
</feature>
<evidence type="ECO:0000256" key="9">
    <source>
        <dbReference type="ARBA" id="ARBA00022989"/>
    </source>
</evidence>
<keyword evidence="8" id="KW-0106">Calcium</keyword>
<dbReference type="InterPro" id="IPR045263">
    <property type="entry name" value="GLUT"/>
</dbReference>
<feature type="transmembrane region" description="Helical" evidence="15">
    <location>
        <begin position="771"/>
        <end position="792"/>
    </location>
</feature>
<evidence type="ECO:0000313" key="18">
    <source>
        <dbReference type="EMBL" id="KAK2864510.1"/>
    </source>
</evidence>
<feature type="compositionally biased region" description="Low complexity" evidence="14">
    <location>
        <begin position="83"/>
        <end position="100"/>
    </location>
</feature>
<feature type="region of interest" description="Disordered" evidence="14">
    <location>
        <begin position="1141"/>
        <end position="1194"/>
    </location>
</feature>
<keyword evidence="19" id="KW-1185">Reference proteome</keyword>
<evidence type="ECO:0000256" key="13">
    <source>
        <dbReference type="PROSITE-ProRule" id="PRU01172"/>
    </source>
</evidence>
<dbReference type="PRINTS" id="PR00895">
    <property type="entry name" value="PENTAXIN"/>
</dbReference>
<evidence type="ECO:0000256" key="11">
    <source>
        <dbReference type="ARBA" id="ARBA00023157"/>
    </source>
</evidence>
<feature type="region of interest" description="Disordered" evidence="14">
    <location>
        <begin position="270"/>
        <end position="396"/>
    </location>
</feature>
<feature type="compositionally biased region" description="Polar residues" evidence="14">
    <location>
        <begin position="1173"/>
        <end position="1194"/>
    </location>
</feature>
<feature type="transmembrane region" description="Helical" evidence="15">
    <location>
        <begin position="1014"/>
        <end position="1037"/>
    </location>
</feature>
<dbReference type="InterPro" id="IPR005828">
    <property type="entry name" value="MFS_sugar_transport-like"/>
</dbReference>
<comment type="subcellular location">
    <subcellularLocation>
        <location evidence="2">Cell membrane</location>
        <topology evidence="2">Multi-pass membrane protein</topology>
    </subcellularLocation>
</comment>
<evidence type="ECO:0000313" key="19">
    <source>
        <dbReference type="Proteomes" id="UP001187315"/>
    </source>
</evidence>
<dbReference type="NCBIfam" id="TIGR00879">
    <property type="entry name" value="SP"/>
    <property type="match status" value="1"/>
</dbReference>
<dbReference type="InterPro" id="IPR001759">
    <property type="entry name" value="PTX_dom"/>
</dbReference>
<evidence type="ECO:0000256" key="8">
    <source>
        <dbReference type="ARBA" id="ARBA00022837"/>
    </source>
</evidence>
<dbReference type="GO" id="GO:0046323">
    <property type="term" value="P:D-glucose import"/>
    <property type="evidence" value="ECO:0007669"/>
    <property type="project" value="TreeGrafter"/>
</dbReference>
<feature type="region of interest" description="Disordered" evidence="14">
    <location>
        <begin position="82"/>
        <end position="125"/>
    </location>
</feature>
<dbReference type="GO" id="GO:0055056">
    <property type="term" value="F:D-glucose transmembrane transporter activity"/>
    <property type="evidence" value="ECO:0007669"/>
    <property type="project" value="TreeGrafter"/>
</dbReference>
<evidence type="ECO:0000256" key="14">
    <source>
        <dbReference type="SAM" id="MobiDB-lite"/>
    </source>
</evidence>
<comment type="catalytic activity">
    <reaction evidence="1">
        <text>D-glucose(out) = D-glucose(in)</text>
        <dbReference type="Rhea" id="RHEA:60376"/>
        <dbReference type="ChEBI" id="CHEBI:4167"/>
    </reaction>
</comment>
<dbReference type="FunFam" id="1.20.1250.20:FF:000040">
    <property type="entry name" value="Solute carrier family 2, facilitated glucose transporter member 1"/>
    <property type="match status" value="1"/>
</dbReference>
<dbReference type="PROSITE" id="PS51828">
    <property type="entry name" value="PTX_2"/>
    <property type="match status" value="1"/>
</dbReference>
<feature type="transmembrane region" description="Helical" evidence="15">
    <location>
        <begin position="833"/>
        <end position="855"/>
    </location>
</feature>
<dbReference type="GO" id="GO:0032868">
    <property type="term" value="P:response to insulin"/>
    <property type="evidence" value="ECO:0007669"/>
    <property type="project" value="TreeGrafter"/>
</dbReference>
<evidence type="ECO:0000256" key="6">
    <source>
        <dbReference type="ARBA" id="ARBA00022597"/>
    </source>
</evidence>
<protein>
    <recommendedName>
        <fullName evidence="20">Major facilitator superfamily (MFS) profile domain-containing protein</fullName>
    </recommendedName>
</protein>
<dbReference type="InterPro" id="IPR013320">
    <property type="entry name" value="ConA-like_dom_sf"/>
</dbReference>
<evidence type="ECO:0000256" key="2">
    <source>
        <dbReference type="ARBA" id="ARBA00004651"/>
    </source>
</evidence>
<comment type="similarity">
    <text evidence="3">Belongs to the major facilitator superfamily. Sugar transporter (TC 2.A.1.1) family. Glucose transporter subfamily.</text>
</comment>
<keyword evidence="4" id="KW-0813">Transport</keyword>
<dbReference type="SUPFAM" id="SSF49899">
    <property type="entry name" value="Concanavalin A-like lectins/glucanases"/>
    <property type="match status" value="1"/>
</dbReference>
<organism evidence="18 19">
    <name type="scientific">Tachysurus vachellii</name>
    <name type="common">Darkbarbel catfish</name>
    <name type="synonym">Pelteobagrus vachellii</name>
    <dbReference type="NCBI Taxonomy" id="175792"/>
    <lineage>
        <taxon>Eukaryota</taxon>
        <taxon>Metazoa</taxon>
        <taxon>Chordata</taxon>
        <taxon>Craniata</taxon>
        <taxon>Vertebrata</taxon>
        <taxon>Euteleostomi</taxon>
        <taxon>Actinopterygii</taxon>
        <taxon>Neopterygii</taxon>
        <taxon>Teleostei</taxon>
        <taxon>Ostariophysi</taxon>
        <taxon>Siluriformes</taxon>
        <taxon>Bagridae</taxon>
        <taxon>Tachysurus</taxon>
    </lineage>
</organism>
<dbReference type="PANTHER" id="PTHR23503">
    <property type="entry name" value="SOLUTE CARRIER FAMILY 2"/>
    <property type="match status" value="1"/>
</dbReference>
<dbReference type="InterPro" id="IPR030476">
    <property type="entry name" value="Pentaxin_CS"/>
</dbReference>
<keyword evidence="11" id="KW-1015">Disulfide bond</keyword>
<dbReference type="InterPro" id="IPR003663">
    <property type="entry name" value="Sugar/inositol_transpt"/>
</dbReference>
<dbReference type="SUPFAM" id="SSF103473">
    <property type="entry name" value="MFS general substrate transporter"/>
    <property type="match status" value="1"/>
</dbReference>
<feature type="region of interest" description="Disordered" evidence="14">
    <location>
        <begin position="173"/>
        <end position="223"/>
    </location>
</feature>
<feature type="transmembrane region" description="Helical" evidence="15">
    <location>
        <begin position="745"/>
        <end position="765"/>
    </location>
</feature>
<dbReference type="Gene3D" id="2.60.120.200">
    <property type="match status" value="1"/>
</dbReference>
<feature type="compositionally biased region" description="Basic and acidic residues" evidence="14">
    <location>
        <begin position="189"/>
        <end position="199"/>
    </location>
</feature>
<evidence type="ECO:0000259" key="16">
    <source>
        <dbReference type="PROSITE" id="PS50850"/>
    </source>
</evidence>
<keyword evidence="9 15" id="KW-1133">Transmembrane helix</keyword>
<keyword evidence="5" id="KW-1003">Cell membrane</keyword>
<feature type="compositionally biased region" description="Basic and acidic residues" evidence="14">
    <location>
        <begin position="270"/>
        <end position="311"/>
    </location>
</feature>
<feature type="transmembrane region" description="Helical" evidence="15">
    <location>
        <begin position="955"/>
        <end position="976"/>
    </location>
</feature>
<accession>A0AA88T9I2</accession>
<feature type="transmembrane region" description="Helical" evidence="15">
    <location>
        <begin position="1079"/>
        <end position="1097"/>
    </location>
</feature>
<dbReference type="Pfam" id="PF00354">
    <property type="entry name" value="Pentaxin"/>
    <property type="match status" value="1"/>
</dbReference>
<dbReference type="SMART" id="SM00159">
    <property type="entry name" value="PTX"/>
    <property type="match status" value="1"/>
</dbReference>
<dbReference type="Proteomes" id="UP001187315">
    <property type="component" value="Unassembled WGS sequence"/>
</dbReference>
<dbReference type="GO" id="GO:0070837">
    <property type="term" value="P:dehydroascorbic acid transport"/>
    <property type="evidence" value="ECO:0007669"/>
    <property type="project" value="TreeGrafter"/>
</dbReference>
<dbReference type="CDD" id="cd00152">
    <property type="entry name" value="PTX"/>
    <property type="match status" value="1"/>
</dbReference>
<feature type="transmembrane region" description="Helical" evidence="15">
    <location>
        <begin position="804"/>
        <end position="827"/>
    </location>
</feature>
<proteinExistence type="inferred from homology"/>
<dbReference type="PROSITE" id="PS00216">
    <property type="entry name" value="SUGAR_TRANSPORT_1"/>
    <property type="match status" value="1"/>
</dbReference>
<dbReference type="InterPro" id="IPR020846">
    <property type="entry name" value="MFS_dom"/>
</dbReference>
<feature type="compositionally biased region" description="Basic and acidic residues" evidence="14">
    <location>
        <begin position="333"/>
        <end position="375"/>
    </location>
</feature>
<dbReference type="GO" id="GO:0016324">
    <property type="term" value="C:apical plasma membrane"/>
    <property type="evidence" value="ECO:0007669"/>
    <property type="project" value="TreeGrafter"/>
</dbReference>
<keyword evidence="10 15" id="KW-0472">Membrane</keyword>
<dbReference type="InterPro" id="IPR036259">
    <property type="entry name" value="MFS_trans_sf"/>
</dbReference>
<feature type="domain" description="Pentraxin (PTX)" evidence="17">
    <location>
        <begin position="427"/>
        <end position="633"/>
    </location>
</feature>
<feature type="compositionally biased region" description="Low complexity" evidence="14">
    <location>
        <begin position="315"/>
        <end position="324"/>
    </location>
</feature>
<evidence type="ECO:0000256" key="7">
    <source>
        <dbReference type="ARBA" id="ARBA00022692"/>
    </source>
</evidence>
<evidence type="ECO:0008006" key="20">
    <source>
        <dbReference type="Google" id="ProtNLM"/>
    </source>
</evidence>
<evidence type="ECO:0000256" key="5">
    <source>
        <dbReference type="ARBA" id="ARBA00022475"/>
    </source>
</evidence>
<evidence type="ECO:0000259" key="17">
    <source>
        <dbReference type="PROSITE" id="PS51828"/>
    </source>
</evidence>
<evidence type="ECO:0000256" key="10">
    <source>
        <dbReference type="ARBA" id="ARBA00023136"/>
    </source>
</evidence>
<sequence length="1194" mass="131851">MDKDTNILIWSFPLVFSVNGQRGGMFRGICPLSSLLILSVLSSVGLSNVPGVEYDWGAQPKLVCMPLPADTDPSCFPPDGVTHGPNINGNNNGHGNSHSNGHGKGHFVGGLPNSPPGGSSRRGMSDEAKATILHLRESLVRQKETILDQRETIRELTAKLTLCEGFGRGASGHHNEDHHGHLGSHHSSHLYDSDRHSDPHYPLNGYHNDHHRGKPPFLGKHAFSPEQAGKTLQALKERLENLQARNSSSTYSSSLKDLLQRKISALEEQLHRHHDSHHDYGNHESHPGQGHRDNHHDDQNGDRHANPDNNRRYGHNYNHYYGHNFDQLSTHNNDNDDHHDDHHNNHNDDHHDDHHDSHQNEHHDDHHSDPHDSGHHSNSNHGHQRRSPLKSTASRARGAYNKLDSVLRHLYHRSPETGNQKRRKNPDGFQIGFPMHTNYMYGRIKRTLLNEIFALTVCLWLKGGSGPGIGTPFSYSVPGQANELVLIEWANSPIELLVNDKAVTLPLSLQDSKWHHICVTWSTRDGVWEAYQNGVKRGSGENLSPWHPIKPGGVFILGQEQDTLGGRFDATQSFVGEMSDLQVWSRVLNSQEIDNQASCSSHLTGDVIAWMDESDRRTGGSSLKCVWYRNLRANLRVLDLLPLPFHWIMEGEKKEVTCYLLFSLSTAVIGSLQFGYNTGVINAPEQKLRTFFNNTWIERYGKPIDPGVCTIVWSFAVAIFSVGGMVGSFSVGVLANKFGRRNSMFLVNILALIGGGLMGFCTLFSSFEMVIAGRLVIGLFCGLFTGLTPMYVGEVSPTPLRGAFGTLHQLGVVVGILIAQIFGLEFLLGSDKLWPVLLALTVIPAVIQCLLLPFCPESPRYLLINQNKEEQARKALVRLRGSEDVSKDMQEMKEESVKMNMEKRATIAELFRTAAYRQPLLIAVMLQLSQQLSGINAVFYYSTGIFKSAGVTKPIYATIGAGIVNTVFTVVSLFLVERAGRRTLHLIGLAGMAVSALLMTITLSLNYIPSLNYVSIAAVFAFVAMFEMGPGPIPWFIVAELFSQGPRPAAMAVAGCSNWTANFLVGISFPKLKELCGPYVFIIFTVLLVFFFIFTYFRVPETKGRTFEEIAQLFGGVPPPSTSLQEVDVVTGPSSTAKEKVPLVAANSEAKETPSSSGNMASGGVTGEEKPESATQLVTSTAEDKSNITLQESV</sequence>
<dbReference type="PROSITE" id="PS50850">
    <property type="entry name" value="MFS"/>
    <property type="match status" value="1"/>
</dbReference>
<dbReference type="CDD" id="cd17431">
    <property type="entry name" value="MFS_GLUT_Class1"/>
    <property type="match status" value="1"/>
</dbReference>
<gene>
    <name evidence="18" type="ORF">Q7C36_003664</name>
</gene>
<dbReference type="FunFam" id="2.60.120.200:FF:000012">
    <property type="entry name" value="neuronal pentraxin receptor"/>
    <property type="match status" value="1"/>
</dbReference>